<evidence type="ECO:0000313" key="1">
    <source>
        <dbReference type="EMBL" id="CAJ2659585.1"/>
    </source>
</evidence>
<dbReference type="Proteomes" id="UP001177021">
    <property type="component" value="Unassembled WGS sequence"/>
</dbReference>
<organism evidence="1 2">
    <name type="scientific">Trifolium pratense</name>
    <name type="common">Red clover</name>
    <dbReference type="NCBI Taxonomy" id="57577"/>
    <lineage>
        <taxon>Eukaryota</taxon>
        <taxon>Viridiplantae</taxon>
        <taxon>Streptophyta</taxon>
        <taxon>Embryophyta</taxon>
        <taxon>Tracheophyta</taxon>
        <taxon>Spermatophyta</taxon>
        <taxon>Magnoliopsida</taxon>
        <taxon>eudicotyledons</taxon>
        <taxon>Gunneridae</taxon>
        <taxon>Pentapetalae</taxon>
        <taxon>rosids</taxon>
        <taxon>fabids</taxon>
        <taxon>Fabales</taxon>
        <taxon>Fabaceae</taxon>
        <taxon>Papilionoideae</taxon>
        <taxon>50 kb inversion clade</taxon>
        <taxon>NPAAA clade</taxon>
        <taxon>Hologalegina</taxon>
        <taxon>IRL clade</taxon>
        <taxon>Trifolieae</taxon>
        <taxon>Trifolium</taxon>
    </lineage>
</organism>
<evidence type="ECO:0000313" key="2">
    <source>
        <dbReference type="Proteomes" id="UP001177021"/>
    </source>
</evidence>
<name>A0ACB0KS92_TRIPR</name>
<comment type="caution">
    <text evidence="1">The sequence shown here is derived from an EMBL/GenBank/DDBJ whole genome shotgun (WGS) entry which is preliminary data.</text>
</comment>
<protein>
    <submittedName>
        <fullName evidence="1">Uncharacterized protein</fullName>
    </submittedName>
</protein>
<sequence>MRDVEMGSDEKQDFISELPNEVLTFILSKLRVDEAVRCNILAKRWLGLWKKAPHIEFNGKHMIRPVTQLLHSRESTITQDPFLYPFMKGGVFRYGFVIFQLMFRHSGNLSSCRFLHFKKSLWIGEVDTWIKFLVNKMNGLKHLSLECLPDYGQDADEIMFENEIYKLCISHKKFHCLSSLDLINYTMDSWCAFEDCHNLKILKLERIHLDDFVLSGILQNCVALENFSLIESTGFTKLIIVNSNLKILRLQVLCVGRLEVIAQNLEVLFLDSITCPVKNLSIYAPSLSNFESHSYSISSIEERTFVMKSYDIIAYFIDLSMQQSCNILPKLLAMSLDLDLNNLEEIMYLSSALGLCTSLQVLDITLPEYDYNDFTLPFLKPTLFWEMRLCKTFTQKLKFVTIRGFKGKEKEVEFAKFLITRATMMKRINIICYDSIEVAENLLSLPRASHNLTINLKCNSN</sequence>
<gene>
    <name evidence="1" type="ORF">MILVUS5_LOCUS25715</name>
</gene>
<dbReference type="EMBL" id="CASHSV030000311">
    <property type="protein sequence ID" value="CAJ2659585.1"/>
    <property type="molecule type" value="Genomic_DNA"/>
</dbReference>
<accession>A0ACB0KS92</accession>
<keyword evidence="2" id="KW-1185">Reference proteome</keyword>
<reference evidence="1" key="1">
    <citation type="submission" date="2023-10" db="EMBL/GenBank/DDBJ databases">
        <authorList>
            <person name="Rodriguez Cubillos JULIANA M."/>
            <person name="De Vega J."/>
        </authorList>
    </citation>
    <scope>NUCLEOTIDE SEQUENCE</scope>
</reference>
<proteinExistence type="predicted"/>